<dbReference type="RefSeq" id="WP_068002548.1">
    <property type="nucleotide sequence ID" value="NZ_FOFM01000006.1"/>
</dbReference>
<dbReference type="STRING" id="989403.SAMN05421798_106100"/>
<dbReference type="EMBL" id="LMCB01000004">
    <property type="protein sequence ID" value="KZL21532.1"/>
    <property type="molecule type" value="Genomic_DNA"/>
</dbReference>
<dbReference type="InterPro" id="IPR018744">
    <property type="entry name" value="DUF2293"/>
</dbReference>
<protein>
    <recommendedName>
        <fullName evidence="1">DUF2293 domain-containing protein</fullName>
    </recommendedName>
</protein>
<name>A0A166ATJ6_9HYPH</name>
<keyword evidence="3" id="KW-1185">Reference proteome</keyword>
<feature type="domain" description="DUF2293" evidence="1">
    <location>
        <begin position="17"/>
        <end position="91"/>
    </location>
</feature>
<dbReference type="Proteomes" id="UP000076577">
    <property type="component" value="Unassembled WGS sequence"/>
</dbReference>
<reference evidence="2 3" key="1">
    <citation type="journal article" date="2016" name="Front. Microbiol.">
        <title>Comparative Genomic Analysis Reveals a Diverse Repertoire of Genes Involved in Prokaryote-Eukaryote Interactions within the Pseudovibrio Genus.</title>
        <authorList>
            <person name="Romano S."/>
            <person name="Fernandez-Guerra A."/>
            <person name="Reen F.J."/>
            <person name="Glockner F.O."/>
            <person name="Crowley S.P."/>
            <person name="O'Sullivan O."/>
            <person name="Cotter P.D."/>
            <person name="Adams C."/>
            <person name="Dobson A.D."/>
            <person name="O'Gara F."/>
        </authorList>
    </citation>
    <scope>NUCLEOTIDE SEQUENCE [LARGE SCALE GENOMIC DNA]</scope>
    <source>
        <strain evidence="2 3">Ad2</strain>
    </source>
</reference>
<sequence length="108" mass="12357">MSKTKRQRAISDTLETFIPRVTYLDASEIRRKANQPHLRHLPVRIAVLLATTSYVRHQYTNYDDLLDEGLDRDAARYCVAHDMETIIGEWGGNITAEELLAAPQESDE</sequence>
<comment type="caution">
    <text evidence="2">The sequence shown here is derived from an EMBL/GenBank/DDBJ whole genome shotgun (WGS) entry which is preliminary data.</text>
</comment>
<dbReference type="Pfam" id="PF10056">
    <property type="entry name" value="DUF2293"/>
    <property type="match status" value="1"/>
</dbReference>
<evidence type="ECO:0000313" key="3">
    <source>
        <dbReference type="Proteomes" id="UP000076577"/>
    </source>
</evidence>
<dbReference type="PATRIC" id="fig|989403.3.peg.877"/>
<organism evidence="2 3">
    <name type="scientific">Pseudovibrio axinellae</name>
    <dbReference type="NCBI Taxonomy" id="989403"/>
    <lineage>
        <taxon>Bacteria</taxon>
        <taxon>Pseudomonadati</taxon>
        <taxon>Pseudomonadota</taxon>
        <taxon>Alphaproteobacteria</taxon>
        <taxon>Hyphomicrobiales</taxon>
        <taxon>Stappiaceae</taxon>
        <taxon>Pseudovibrio</taxon>
    </lineage>
</organism>
<proteinExistence type="predicted"/>
<dbReference type="AlphaFoldDB" id="A0A166ATJ6"/>
<dbReference type="OrthoDB" id="1159372at2"/>
<accession>A0A166ATJ6</accession>
<gene>
    <name evidence="2" type="ORF">PsAD2_00829</name>
</gene>
<evidence type="ECO:0000259" key="1">
    <source>
        <dbReference type="Pfam" id="PF10056"/>
    </source>
</evidence>
<evidence type="ECO:0000313" key="2">
    <source>
        <dbReference type="EMBL" id="KZL21532.1"/>
    </source>
</evidence>